<feature type="region of interest" description="Aspartate" evidence="9">
    <location>
        <begin position="188"/>
        <end position="191"/>
    </location>
</feature>
<feature type="binding site" evidence="9">
    <location>
        <position position="358"/>
    </location>
    <ligand>
        <name>L-aspartate</name>
        <dbReference type="ChEBI" id="CHEBI:29991"/>
    </ligand>
</feature>
<feature type="domain" description="Aminoacyl-transfer RNA synthetases class-II family profile" evidence="10">
    <location>
        <begin position="133"/>
        <end position="428"/>
    </location>
</feature>
<dbReference type="GO" id="GO:0005524">
    <property type="term" value="F:ATP binding"/>
    <property type="evidence" value="ECO:0007669"/>
    <property type="project" value="UniProtKB-UniRule"/>
</dbReference>
<dbReference type="AlphaFoldDB" id="A0AA37BRK4"/>
<evidence type="ECO:0000256" key="8">
    <source>
        <dbReference type="ARBA" id="ARBA00023146"/>
    </source>
</evidence>
<comment type="similarity">
    <text evidence="2 9">Belongs to the class-II aminoacyl-tRNA synthetase family. Type 2 subfamily.</text>
</comment>
<dbReference type="CDD" id="cd00776">
    <property type="entry name" value="AsxRS_core"/>
    <property type="match status" value="1"/>
</dbReference>
<dbReference type="HAMAP" id="MF_02075">
    <property type="entry name" value="Asp_tRNA_synth_type2"/>
    <property type="match status" value="1"/>
</dbReference>
<protein>
    <recommendedName>
        <fullName evidence="9">Aspartate--tRNA ligase</fullName>
        <ecNumber evidence="9">6.1.1.12</ecNumber>
    </recommendedName>
    <alternativeName>
        <fullName evidence="9">Aspartyl-tRNA synthetase</fullName>
        <shortName evidence="9">AspRS</shortName>
    </alternativeName>
</protein>
<keyword evidence="7 9" id="KW-0648">Protein biosynthesis</keyword>
<evidence type="ECO:0000256" key="1">
    <source>
        <dbReference type="ARBA" id="ARBA00004496"/>
    </source>
</evidence>
<feature type="binding site" evidence="9">
    <location>
        <position position="166"/>
    </location>
    <ligand>
        <name>L-aspartate</name>
        <dbReference type="ChEBI" id="CHEBI:29991"/>
    </ligand>
</feature>
<dbReference type="Pfam" id="PF01336">
    <property type="entry name" value="tRNA_anti-codon"/>
    <property type="match status" value="1"/>
</dbReference>
<comment type="catalytic activity">
    <reaction evidence="9">
        <text>tRNA(Asp) + L-aspartate + ATP = L-aspartyl-tRNA(Asp) + AMP + diphosphate</text>
        <dbReference type="Rhea" id="RHEA:19649"/>
        <dbReference type="Rhea" id="RHEA-COMP:9660"/>
        <dbReference type="Rhea" id="RHEA-COMP:9678"/>
        <dbReference type="ChEBI" id="CHEBI:29991"/>
        <dbReference type="ChEBI" id="CHEBI:30616"/>
        <dbReference type="ChEBI" id="CHEBI:33019"/>
        <dbReference type="ChEBI" id="CHEBI:78442"/>
        <dbReference type="ChEBI" id="CHEBI:78516"/>
        <dbReference type="ChEBI" id="CHEBI:456215"/>
        <dbReference type="EC" id="6.1.1.12"/>
    </reaction>
</comment>
<name>A0AA37BRK4_9ARCH</name>
<dbReference type="EC" id="6.1.1.12" evidence="9"/>
<keyword evidence="9" id="KW-0479">Metal-binding</keyword>
<evidence type="ECO:0000256" key="2">
    <source>
        <dbReference type="ARBA" id="ARBA00005312"/>
    </source>
</evidence>
<dbReference type="EMBL" id="BMNY01000001">
    <property type="protein sequence ID" value="GGM73972.1"/>
    <property type="molecule type" value="Genomic_DNA"/>
</dbReference>
<comment type="caution">
    <text evidence="11">The sequence shown here is derived from an EMBL/GenBank/DDBJ whole genome shotgun (WGS) entry which is preliminary data.</text>
</comment>
<feature type="binding site" evidence="9">
    <location>
        <position position="354"/>
    </location>
    <ligand>
        <name>Mg(2+)</name>
        <dbReference type="ChEBI" id="CHEBI:18420"/>
        <label>2</label>
    </ligand>
</feature>
<dbReference type="NCBIfam" id="NF003483">
    <property type="entry name" value="PRK05159.1"/>
    <property type="match status" value="1"/>
</dbReference>
<dbReference type="GO" id="GO:0017101">
    <property type="term" value="C:aminoacyl-tRNA synthetase multienzyme complex"/>
    <property type="evidence" value="ECO:0007669"/>
    <property type="project" value="TreeGrafter"/>
</dbReference>
<dbReference type="InterPro" id="IPR045864">
    <property type="entry name" value="aa-tRNA-synth_II/BPL/LPL"/>
</dbReference>
<dbReference type="Gene3D" id="3.30.930.10">
    <property type="entry name" value="Bira Bifunctional Protein, Domain 2"/>
    <property type="match status" value="1"/>
</dbReference>
<reference evidence="11" key="2">
    <citation type="submission" date="2022-09" db="EMBL/GenBank/DDBJ databases">
        <authorList>
            <person name="Sun Q."/>
            <person name="Ohkuma M."/>
        </authorList>
    </citation>
    <scope>NUCLEOTIDE SEQUENCE</scope>
    <source>
        <strain evidence="11">JCM 13583</strain>
    </source>
</reference>
<organism evidence="11 12">
    <name type="scientific">Thermogymnomonas acidicola</name>
    <dbReference type="NCBI Taxonomy" id="399579"/>
    <lineage>
        <taxon>Archaea</taxon>
        <taxon>Methanobacteriati</taxon>
        <taxon>Thermoplasmatota</taxon>
        <taxon>Thermoplasmata</taxon>
        <taxon>Thermoplasmatales</taxon>
        <taxon>Thermogymnomonas</taxon>
    </lineage>
</organism>
<dbReference type="InterPro" id="IPR006195">
    <property type="entry name" value="aa-tRNA-synth_II"/>
</dbReference>
<feature type="binding site" evidence="9">
    <location>
        <position position="210"/>
    </location>
    <ligand>
        <name>L-aspartate</name>
        <dbReference type="ChEBI" id="CHEBI:29991"/>
    </ligand>
</feature>
<feature type="binding site" evidence="9">
    <location>
        <begin position="210"/>
        <end position="212"/>
    </location>
    <ligand>
        <name>ATP</name>
        <dbReference type="ChEBI" id="CHEBI:30616"/>
    </ligand>
</feature>
<feature type="binding site" evidence="9">
    <location>
        <position position="351"/>
    </location>
    <ligand>
        <name>Mg(2+)</name>
        <dbReference type="ChEBI" id="CHEBI:18420"/>
        <label>3</label>
    </ligand>
</feature>
<dbReference type="PANTHER" id="PTHR43450:SF1">
    <property type="entry name" value="ASPARTATE--TRNA LIGASE, CYTOPLASMIC"/>
    <property type="match status" value="1"/>
</dbReference>
<dbReference type="RefSeq" id="WP_188680827.1">
    <property type="nucleotide sequence ID" value="NZ_BMNY01000001.1"/>
</dbReference>
<dbReference type="GO" id="GO:0006422">
    <property type="term" value="P:aspartyl-tRNA aminoacylation"/>
    <property type="evidence" value="ECO:0007669"/>
    <property type="project" value="UniProtKB-UniRule"/>
</dbReference>
<evidence type="ECO:0000313" key="12">
    <source>
        <dbReference type="Proteomes" id="UP000632195"/>
    </source>
</evidence>
<dbReference type="SUPFAM" id="SSF50249">
    <property type="entry name" value="Nucleic acid-binding proteins"/>
    <property type="match status" value="1"/>
</dbReference>
<gene>
    <name evidence="9" type="primary">aspS</name>
    <name evidence="11" type="ORF">GCM10007108_09930</name>
</gene>
<keyword evidence="5 9" id="KW-0547">Nucleotide-binding</keyword>
<dbReference type="Proteomes" id="UP000632195">
    <property type="component" value="Unassembled WGS sequence"/>
</dbReference>
<comment type="subunit">
    <text evidence="9">Homodimer.</text>
</comment>
<evidence type="ECO:0000256" key="6">
    <source>
        <dbReference type="ARBA" id="ARBA00022840"/>
    </source>
</evidence>
<evidence type="ECO:0000256" key="5">
    <source>
        <dbReference type="ARBA" id="ARBA00022741"/>
    </source>
</evidence>
<dbReference type="GO" id="GO:0003723">
    <property type="term" value="F:RNA binding"/>
    <property type="evidence" value="ECO:0007669"/>
    <property type="project" value="TreeGrafter"/>
</dbReference>
<comment type="cofactor">
    <cofactor evidence="9">
        <name>Mg(2+)</name>
        <dbReference type="ChEBI" id="CHEBI:18420"/>
    </cofactor>
    <text evidence="9">Binds 3 Mg(2+) cations per subunit. The strongest magnesium site (Mg1) is bound to the beta- and gamma-phosphates of ATP and four water molecules complete its coordination sphere.</text>
</comment>
<feature type="binding site" evidence="9">
    <location>
        <position position="351"/>
    </location>
    <ligand>
        <name>ATP</name>
        <dbReference type="ChEBI" id="CHEBI:30616"/>
    </ligand>
</feature>
<evidence type="ECO:0000256" key="7">
    <source>
        <dbReference type="ARBA" id="ARBA00022917"/>
    </source>
</evidence>
<dbReference type="InterPro" id="IPR012340">
    <property type="entry name" value="NA-bd_OB-fold"/>
</dbReference>
<comment type="caution">
    <text evidence="9">Lacks conserved residue(s) required for the propagation of feature annotation.</text>
</comment>
<dbReference type="NCBIfam" id="TIGR00458">
    <property type="entry name" value="aspS_nondisc"/>
    <property type="match status" value="1"/>
</dbReference>
<comment type="function">
    <text evidence="9">Catalyzes the attachment of L-aspartate to tRNA(Asp) in a two-step reaction: L-aspartate is first activated by ATP to form Asp-AMP and then transferred to the acceptor end of tRNA(Asp).</text>
</comment>
<feature type="binding site" evidence="9">
    <location>
        <position position="351"/>
    </location>
    <ligand>
        <name>Mg(2+)</name>
        <dbReference type="ChEBI" id="CHEBI:18420"/>
        <label>2</label>
    </ligand>
</feature>
<dbReference type="InterPro" id="IPR002312">
    <property type="entry name" value="Asp/Asn-tRNA-synth_IIb"/>
</dbReference>
<dbReference type="GO" id="GO:0005829">
    <property type="term" value="C:cytosol"/>
    <property type="evidence" value="ECO:0007669"/>
    <property type="project" value="TreeGrafter"/>
</dbReference>
<dbReference type="PANTHER" id="PTHR43450">
    <property type="entry name" value="ASPARTYL-TRNA SYNTHETASE"/>
    <property type="match status" value="1"/>
</dbReference>
<dbReference type="GO" id="GO:0000287">
    <property type="term" value="F:magnesium ion binding"/>
    <property type="evidence" value="ECO:0007669"/>
    <property type="project" value="UniProtKB-UniRule"/>
</dbReference>
<evidence type="ECO:0000313" key="11">
    <source>
        <dbReference type="EMBL" id="GGM73972.1"/>
    </source>
</evidence>
<accession>A0AA37BRK4</accession>
<keyword evidence="8 9" id="KW-0030">Aminoacyl-tRNA synthetase</keyword>
<reference evidence="11" key="1">
    <citation type="journal article" date="2014" name="Int. J. Syst. Evol. Microbiol.">
        <title>Complete genome sequence of Corynebacterium casei LMG S-19264T (=DSM 44701T), isolated from a smear-ripened cheese.</title>
        <authorList>
            <consortium name="US DOE Joint Genome Institute (JGI-PGF)"/>
            <person name="Walter F."/>
            <person name="Albersmeier A."/>
            <person name="Kalinowski J."/>
            <person name="Ruckert C."/>
        </authorList>
    </citation>
    <scope>NUCLEOTIDE SEQUENCE</scope>
    <source>
        <strain evidence="11">JCM 13583</strain>
    </source>
</reference>
<evidence type="ECO:0000259" key="10">
    <source>
        <dbReference type="PROSITE" id="PS50862"/>
    </source>
</evidence>
<dbReference type="GO" id="GO:0004815">
    <property type="term" value="F:aspartate-tRNA ligase activity"/>
    <property type="evidence" value="ECO:0007669"/>
    <property type="project" value="UniProtKB-UniRule"/>
</dbReference>
<dbReference type="SUPFAM" id="SSF55681">
    <property type="entry name" value="Class II aaRS and biotin synthetases"/>
    <property type="match status" value="1"/>
</dbReference>
<keyword evidence="4 9" id="KW-0436">Ligase</keyword>
<feature type="binding site" evidence="9">
    <location>
        <begin position="218"/>
        <end position="220"/>
    </location>
    <ligand>
        <name>ATP</name>
        <dbReference type="ChEBI" id="CHEBI:30616"/>
    </ligand>
</feature>
<keyword evidence="12" id="KW-1185">Reference proteome</keyword>
<feature type="binding site" evidence="9">
    <location>
        <begin position="399"/>
        <end position="402"/>
    </location>
    <ligand>
        <name>ATP</name>
        <dbReference type="ChEBI" id="CHEBI:30616"/>
    </ligand>
</feature>
<keyword evidence="3 9" id="KW-0963">Cytoplasm</keyword>
<dbReference type="InterPro" id="IPR004523">
    <property type="entry name" value="Asp-tRNA_synthase_2"/>
</dbReference>
<dbReference type="FunFam" id="3.30.930.10:FF:000038">
    <property type="entry name" value="Aspartate--tRNA ligase"/>
    <property type="match status" value="1"/>
</dbReference>
<dbReference type="InterPro" id="IPR004365">
    <property type="entry name" value="NA-bd_OB_tRNA"/>
</dbReference>
<keyword evidence="6 9" id="KW-0067">ATP-binding</keyword>
<sequence>MQRTYIGDILRGRANGREVTVAGWAQDIRNLKNVTFIVLRDSTGRLQVNVKDQKLRDAVSDLARESVISVSGAIVEEPKSRLGAEIDAYSINILNRSDAPLPMGVDDPVEADFETRLNNRFIDLRKPEKAMIFRVESSMLWGIRKFLKEQGFVEVHSPKIVAAATEGGAELFPVQYFEKKAYLNQSPQLYKEILMSAGLDRVFEVGPAFRAEEHNTPRHLNEFTSVDIEVSFADHEDVMGILENAIGQGIKQVKEDLGGELEALSLRMPEARVPFPRITYERCLEELSRDGINVNFGEDLSPEQLRLLGDRMGGFYFITKWPSSLRPFYTMPDPERPEITNSFDLQFREKEITSGAQRVHDPKMLEQRFRAKGLNPTDFEFYIKAFRYGMPPHAGWGLGLERLVMILLDLPNIREATLFPRDRTRVVP</sequence>
<dbReference type="PROSITE" id="PS50862">
    <property type="entry name" value="AA_TRNA_LIGASE_II"/>
    <property type="match status" value="1"/>
</dbReference>
<comment type="subcellular location">
    <subcellularLocation>
        <location evidence="1 9">Cytoplasm</location>
    </subcellularLocation>
</comment>
<keyword evidence="9" id="KW-0460">Magnesium</keyword>
<dbReference type="InterPro" id="IPR004364">
    <property type="entry name" value="Aa-tRNA-synt_II"/>
</dbReference>
<feature type="binding site" evidence="9">
    <location>
        <position position="354"/>
    </location>
    <ligand>
        <name>L-aspartate</name>
        <dbReference type="ChEBI" id="CHEBI:29991"/>
    </ligand>
</feature>
<dbReference type="Pfam" id="PF00152">
    <property type="entry name" value="tRNA-synt_2"/>
    <property type="match status" value="1"/>
</dbReference>
<dbReference type="PRINTS" id="PR01042">
    <property type="entry name" value="TRNASYNTHASP"/>
</dbReference>
<evidence type="ECO:0000256" key="9">
    <source>
        <dbReference type="HAMAP-Rule" id="MF_02075"/>
    </source>
</evidence>
<proteinExistence type="inferred from homology"/>
<evidence type="ECO:0000256" key="3">
    <source>
        <dbReference type="ARBA" id="ARBA00022490"/>
    </source>
</evidence>
<evidence type="ECO:0000256" key="4">
    <source>
        <dbReference type="ARBA" id="ARBA00022598"/>
    </source>
</evidence>
<dbReference type="Gene3D" id="2.40.50.140">
    <property type="entry name" value="Nucleic acid-binding proteins"/>
    <property type="match status" value="1"/>
</dbReference>